<sequence>MSRGDRAAVTGILSTSMRDNYGEHGVAEYYRKVGSTYRNPHYPGIRLCIFAWLHKWWSNESSEIAAQGPCADVLLFDMACGRYDPHPRIRSPRSIIINHYHIRLTSAASTEQFKAGNRTTTVDARPSSFNTTALVTLSRKLQTYCTIPLGPLFPTPLVVASDPFTCVAYKHRTSLPCATFSFNDIAEGNLPPFTSDISKIQIQAQPQDLRDPHAQKQVEIKEPIPNDETITIVEAGSEEKGLTSLTPSARQEPYSTIEMVVCSFALHLIETPSALFALMYALSYKARWLVVLAPHKKPEIKDGWGWRKWNVEEWRNTSMSGHNGELLFDRQSAL</sequence>
<keyword evidence="2" id="KW-1185">Reference proteome</keyword>
<proteinExistence type="predicted"/>
<protein>
    <submittedName>
        <fullName evidence="1">Uncharacterized protein</fullName>
    </submittedName>
</protein>
<dbReference type="OrthoDB" id="66144at2759"/>
<gene>
    <name evidence="1" type="ORF">D9756_004830</name>
</gene>
<comment type="caution">
    <text evidence="1">The sequence shown here is derived from an EMBL/GenBank/DDBJ whole genome shotgun (WGS) entry which is preliminary data.</text>
</comment>
<organism evidence="1 2">
    <name type="scientific">Leucocoprinus leucothites</name>
    <dbReference type="NCBI Taxonomy" id="201217"/>
    <lineage>
        <taxon>Eukaryota</taxon>
        <taxon>Fungi</taxon>
        <taxon>Dikarya</taxon>
        <taxon>Basidiomycota</taxon>
        <taxon>Agaricomycotina</taxon>
        <taxon>Agaricomycetes</taxon>
        <taxon>Agaricomycetidae</taxon>
        <taxon>Agaricales</taxon>
        <taxon>Agaricineae</taxon>
        <taxon>Agaricaceae</taxon>
        <taxon>Leucocoprinus</taxon>
    </lineage>
</organism>
<dbReference type="AlphaFoldDB" id="A0A8H5G9X8"/>
<name>A0A8H5G9X8_9AGAR</name>
<reference evidence="1 2" key="1">
    <citation type="journal article" date="2020" name="ISME J.">
        <title>Uncovering the hidden diversity of litter-decomposition mechanisms in mushroom-forming fungi.</title>
        <authorList>
            <person name="Floudas D."/>
            <person name="Bentzer J."/>
            <person name="Ahren D."/>
            <person name="Johansson T."/>
            <person name="Persson P."/>
            <person name="Tunlid A."/>
        </authorList>
    </citation>
    <scope>NUCLEOTIDE SEQUENCE [LARGE SCALE GENOMIC DNA]</scope>
    <source>
        <strain evidence="1 2">CBS 146.42</strain>
    </source>
</reference>
<dbReference type="Proteomes" id="UP000559027">
    <property type="component" value="Unassembled WGS sequence"/>
</dbReference>
<accession>A0A8H5G9X8</accession>
<dbReference type="EMBL" id="JAACJO010000003">
    <property type="protein sequence ID" value="KAF5361019.1"/>
    <property type="molecule type" value="Genomic_DNA"/>
</dbReference>
<evidence type="ECO:0000313" key="1">
    <source>
        <dbReference type="EMBL" id="KAF5361019.1"/>
    </source>
</evidence>
<evidence type="ECO:0000313" key="2">
    <source>
        <dbReference type="Proteomes" id="UP000559027"/>
    </source>
</evidence>